<feature type="region of interest" description="Disordered" evidence="1">
    <location>
        <begin position="87"/>
        <end position="122"/>
    </location>
</feature>
<feature type="compositionally biased region" description="Pro residues" evidence="1">
    <location>
        <begin position="1"/>
        <end position="14"/>
    </location>
</feature>
<organism evidence="2 3">
    <name type="scientific">Phyllosticta capitalensis</name>
    <dbReference type="NCBI Taxonomy" id="121624"/>
    <lineage>
        <taxon>Eukaryota</taxon>
        <taxon>Fungi</taxon>
        <taxon>Dikarya</taxon>
        <taxon>Ascomycota</taxon>
        <taxon>Pezizomycotina</taxon>
        <taxon>Dothideomycetes</taxon>
        <taxon>Dothideomycetes incertae sedis</taxon>
        <taxon>Botryosphaeriales</taxon>
        <taxon>Phyllostictaceae</taxon>
        <taxon>Phyllosticta</taxon>
    </lineage>
</organism>
<evidence type="ECO:0000256" key="1">
    <source>
        <dbReference type="SAM" id="MobiDB-lite"/>
    </source>
</evidence>
<feature type="region of interest" description="Disordered" evidence="1">
    <location>
        <begin position="305"/>
        <end position="337"/>
    </location>
</feature>
<feature type="region of interest" description="Disordered" evidence="1">
    <location>
        <begin position="421"/>
        <end position="440"/>
    </location>
</feature>
<comment type="caution">
    <text evidence="2">The sequence shown here is derived from an EMBL/GenBank/DDBJ whole genome shotgun (WGS) entry which is preliminary data.</text>
</comment>
<protein>
    <recommendedName>
        <fullName evidence="4">Autophagy-related protein 17</fullName>
    </recommendedName>
</protein>
<evidence type="ECO:0000313" key="2">
    <source>
        <dbReference type="EMBL" id="KAK8247429.1"/>
    </source>
</evidence>
<dbReference type="Proteomes" id="UP001492380">
    <property type="component" value="Unassembled WGS sequence"/>
</dbReference>
<name>A0ABR1Z4X8_9PEZI</name>
<feature type="compositionally biased region" description="Low complexity" evidence="1">
    <location>
        <begin position="306"/>
        <end position="337"/>
    </location>
</feature>
<proteinExistence type="predicted"/>
<reference evidence="2 3" key="1">
    <citation type="submission" date="2024-04" db="EMBL/GenBank/DDBJ databases">
        <title>Phyllosticta paracitricarpa is synonymous to the EU quarantine fungus P. citricarpa based on phylogenomic analyses.</title>
        <authorList>
            <consortium name="Lawrence Berkeley National Laboratory"/>
            <person name="Van Ingen-Buijs V.A."/>
            <person name="Van Westerhoven A.C."/>
            <person name="Haridas S."/>
            <person name="Skiadas P."/>
            <person name="Martin F."/>
            <person name="Groenewald J.Z."/>
            <person name="Crous P.W."/>
            <person name="Seidl M.F."/>
        </authorList>
    </citation>
    <scope>NUCLEOTIDE SEQUENCE [LARGE SCALE GENOMIC DNA]</scope>
    <source>
        <strain evidence="2 3">CBS 123374</strain>
    </source>
</reference>
<dbReference type="EMBL" id="JBBWRZ010000001">
    <property type="protein sequence ID" value="KAK8247429.1"/>
    <property type="molecule type" value="Genomic_DNA"/>
</dbReference>
<feature type="compositionally biased region" description="Acidic residues" evidence="1">
    <location>
        <begin position="91"/>
        <end position="103"/>
    </location>
</feature>
<feature type="region of interest" description="Disordered" evidence="1">
    <location>
        <begin position="1"/>
        <end position="22"/>
    </location>
</feature>
<evidence type="ECO:0008006" key="4">
    <source>
        <dbReference type="Google" id="ProtNLM"/>
    </source>
</evidence>
<accession>A0ABR1Z4X8</accession>
<gene>
    <name evidence="2" type="ORF">HDK90DRAFT_41956</name>
</gene>
<keyword evidence="3" id="KW-1185">Reference proteome</keyword>
<sequence length="505" mass="56918">MAPPTDCPATPPARPVLHDSPFSDYYTDSSPVLSAHTSKTQNALVNRLSQLAVQFTRQDVPQDVAQHVQSTLDHIYALFTVPDTQTRQPADLEDSGLFVDEDSPCPSKTRYDPPATTEDDDEDAAVHEELDDVYANMLKMSRELRESFSGLQANEHTLMEDLVNSMEESEMLRLENTDLRSKLNVIQTQADLLGEQVNGLRAKNKMVTTENHDLRDDLHYEFNQLLSLRLHLIEIEFECARTLRGRERNDALAKSISRWRNEWEMLSQHFQQRNDQYSRIIDFARLNDGRELIESMNDLIIEDYKSQGSRPSSSHSSRPTSSYSSRSSHGHSRTISGSQIREFILKSEPCSRQVSISSQASVDSSATEHSVHVHAVRDRKTFVPDNTSLVPIENPPFEDDNTLAKVAEPSDVVSTALVQAEPSASKADDNAQDAVGAQETASKTPTFQLKGFLSRLLSPKPFEISKTLYGDPHMNMWDALADASNINMYDDFYDEYKETRQSDTA</sequence>
<evidence type="ECO:0000313" key="3">
    <source>
        <dbReference type="Proteomes" id="UP001492380"/>
    </source>
</evidence>